<dbReference type="AlphaFoldDB" id="A0A7D7LWT0"/>
<reference evidence="3" key="1">
    <citation type="submission" date="2020-07" db="EMBL/GenBank/DDBJ databases">
        <title>novel species isolated from the respiratory tract of Marmot.</title>
        <authorList>
            <person name="Zhang G."/>
        </authorList>
    </citation>
    <scope>NUCLEOTIDE SEQUENCE [LARGE SCALE GENOMIC DNA]</scope>
    <source>
        <strain evidence="3">686</strain>
    </source>
</reference>
<dbReference type="Proteomes" id="UP000515663">
    <property type="component" value="Chromosome"/>
</dbReference>
<dbReference type="KEGG" id="gji:H1R19_17075"/>
<evidence type="ECO:0000259" key="1">
    <source>
        <dbReference type="Pfam" id="PF00144"/>
    </source>
</evidence>
<keyword evidence="3" id="KW-1185">Reference proteome</keyword>
<sequence length="405" mass="44124">MSAEQVTGGTFAGTDLATAVGRVLRDRTVGDPSVPGVVAGVTTDEQTVHLEAAGLRALDDDQPMTVDSVFGIFSATKAITATVALQLVEDGVLDLHAPAREYVPAIGELQVIEGFDDDGQPRLRPPATDVTTHQLLTHTAGFGYDFFNETYRRLAVDHGLPNIGTATAAALGVPLLFDPGTAWEYGIGLDWAGQVIEGITGRRLGEVMTQRVLTPLGMSDTAFTLSDDTRHRRAVMHMRKGERLVPNHRWAQPDPPEIDMGGQGLYSTVPDYLKFLRMWLREGRSDSGEHILRPETVDLALRNQIGELTVKKLPGVFPPLTHDVEFFPGTKKSWSYPFMINDADAPTGRPAGSQAWAGLANLYYWIDPRTSIAGLWATQIFPFFDPASVDGYLDFEAATYRAIGS</sequence>
<accession>A0A7D7LWT0</accession>
<dbReference type="PANTHER" id="PTHR43283:SF3">
    <property type="entry name" value="BETA-LACTAMASE FAMILY PROTEIN (AFU_ORTHOLOGUE AFUA_5G07500)"/>
    <property type="match status" value="1"/>
</dbReference>
<proteinExistence type="predicted"/>
<dbReference type="SUPFAM" id="SSF56601">
    <property type="entry name" value="beta-lactamase/transpeptidase-like"/>
    <property type="match status" value="1"/>
</dbReference>
<dbReference type="InterPro" id="IPR001466">
    <property type="entry name" value="Beta-lactam-related"/>
</dbReference>
<dbReference type="InterPro" id="IPR050789">
    <property type="entry name" value="Diverse_Enzym_Activities"/>
</dbReference>
<dbReference type="InterPro" id="IPR012338">
    <property type="entry name" value="Beta-lactam/transpept-like"/>
</dbReference>
<name>A0A7D7LWT0_9ACTN</name>
<dbReference type="PANTHER" id="PTHR43283">
    <property type="entry name" value="BETA-LACTAMASE-RELATED"/>
    <property type="match status" value="1"/>
</dbReference>
<evidence type="ECO:0000313" key="3">
    <source>
        <dbReference type="Proteomes" id="UP000515663"/>
    </source>
</evidence>
<dbReference type="Pfam" id="PF00144">
    <property type="entry name" value="Beta-lactamase"/>
    <property type="match status" value="1"/>
</dbReference>
<dbReference type="EMBL" id="CP059491">
    <property type="protein sequence ID" value="QMT00594.1"/>
    <property type="molecule type" value="Genomic_DNA"/>
</dbReference>
<organism evidence="2 3">
    <name type="scientific">Gordonia jinghuaiqii</name>
    <dbReference type="NCBI Taxonomy" id="2758710"/>
    <lineage>
        <taxon>Bacteria</taxon>
        <taxon>Bacillati</taxon>
        <taxon>Actinomycetota</taxon>
        <taxon>Actinomycetes</taxon>
        <taxon>Mycobacteriales</taxon>
        <taxon>Gordoniaceae</taxon>
        <taxon>Gordonia</taxon>
    </lineage>
</organism>
<dbReference type="Gene3D" id="3.40.710.10">
    <property type="entry name" value="DD-peptidase/beta-lactamase superfamily"/>
    <property type="match status" value="1"/>
</dbReference>
<gene>
    <name evidence="2" type="ORF">H1R19_17075</name>
</gene>
<protein>
    <submittedName>
        <fullName evidence="2">Beta-lactamase family protein</fullName>
    </submittedName>
</protein>
<feature type="domain" description="Beta-lactamase-related" evidence="1">
    <location>
        <begin position="31"/>
        <end position="398"/>
    </location>
</feature>
<evidence type="ECO:0000313" key="2">
    <source>
        <dbReference type="EMBL" id="QMT00594.1"/>
    </source>
</evidence>